<evidence type="ECO:0000259" key="4">
    <source>
        <dbReference type="Pfam" id="PF22422"/>
    </source>
</evidence>
<dbReference type="SUPFAM" id="SSF48208">
    <property type="entry name" value="Six-hairpin glycosidases"/>
    <property type="match status" value="1"/>
</dbReference>
<dbReference type="InterPro" id="IPR054491">
    <property type="entry name" value="MGH1-like_GH"/>
</dbReference>
<gene>
    <name evidence="5" type="ORF">CH333_08340</name>
</gene>
<dbReference type="InterPro" id="IPR004888">
    <property type="entry name" value="Glycoside_hydrolase_63"/>
</dbReference>
<evidence type="ECO:0000256" key="1">
    <source>
        <dbReference type="ARBA" id="ARBA00010833"/>
    </source>
</evidence>
<keyword evidence="2" id="KW-0378">Hydrolase</keyword>
<evidence type="ECO:0000256" key="3">
    <source>
        <dbReference type="ARBA" id="ARBA00023295"/>
    </source>
</evidence>
<evidence type="ECO:0000313" key="5">
    <source>
        <dbReference type="EMBL" id="OYD14301.1"/>
    </source>
</evidence>
<dbReference type="InterPro" id="IPR008928">
    <property type="entry name" value="6-hairpin_glycosidase_sf"/>
</dbReference>
<evidence type="ECO:0000256" key="2">
    <source>
        <dbReference type="ARBA" id="ARBA00022801"/>
    </source>
</evidence>
<dbReference type="AlphaFoldDB" id="A0A235BPZ1"/>
<dbReference type="GO" id="GO:0006487">
    <property type="term" value="P:protein N-linked glycosylation"/>
    <property type="evidence" value="ECO:0007669"/>
    <property type="project" value="TreeGrafter"/>
</dbReference>
<dbReference type="NCBIfam" id="TIGR04183">
    <property type="entry name" value="Por_Secre_tail"/>
    <property type="match status" value="1"/>
</dbReference>
<proteinExistence type="inferred from homology"/>
<dbReference type="PANTHER" id="PTHR10412:SF11">
    <property type="entry name" value="MANNOSYL-OLIGOSACCHARIDE GLUCOSIDASE"/>
    <property type="match status" value="1"/>
</dbReference>
<comment type="caution">
    <text evidence="5">The sequence shown here is derived from an EMBL/GenBank/DDBJ whole genome shotgun (WGS) entry which is preliminary data.</text>
</comment>
<dbReference type="GO" id="GO:0009311">
    <property type="term" value="P:oligosaccharide metabolic process"/>
    <property type="evidence" value="ECO:0007669"/>
    <property type="project" value="InterPro"/>
</dbReference>
<dbReference type="InterPro" id="IPR012341">
    <property type="entry name" value="6hp_glycosidase-like_sf"/>
</dbReference>
<dbReference type="Gene3D" id="2.60.40.4070">
    <property type="match status" value="1"/>
</dbReference>
<comment type="similarity">
    <text evidence="1">Belongs to the glycosyl hydrolase 63 family.</text>
</comment>
<feature type="domain" description="Mannosylglycerate hydrolase MGH1-like glycoside hydrolase" evidence="4">
    <location>
        <begin position="583"/>
        <end position="880"/>
    </location>
</feature>
<dbReference type="EMBL" id="NOZQ01000190">
    <property type="protein sequence ID" value="OYD14301.1"/>
    <property type="molecule type" value="Genomic_DNA"/>
</dbReference>
<name>A0A235BPZ1_UNCW3</name>
<dbReference type="PANTHER" id="PTHR10412">
    <property type="entry name" value="MANNOSYL-OLIGOSACCHARIDE GLUCOSIDASE"/>
    <property type="match status" value="1"/>
</dbReference>
<organism evidence="5 6">
    <name type="scientific">candidate division WOR-3 bacterium JGI_Cruoil_03_44_89</name>
    <dbReference type="NCBI Taxonomy" id="1973748"/>
    <lineage>
        <taxon>Bacteria</taxon>
        <taxon>Bacteria division WOR-3</taxon>
    </lineage>
</organism>
<evidence type="ECO:0000313" key="6">
    <source>
        <dbReference type="Proteomes" id="UP000215215"/>
    </source>
</evidence>
<dbReference type="Gene3D" id="1.50.10.10">
    <property type="match status" value="1"/>
</dbReference>
<dbReference type="InterPro" id="IPR013783">
    <property type="entry name" value="Ig-like_fold"/>
</dbReference>
<dbReference type="InterPro" id="IPR026444">
    <property type="entry name" value="Secre_tail"/>
</dbReference>
<reference evidence="5 6" key="1">
    <citation type="submission" date="2017-07" db="EMBL/GenBank/DDBJ databases">
        <title>Recovery of genomes from metagenomes via a dereplication, aggregation, and scoring strategy.</title>
        <authorList>
            <person name="Sieber C.M."/>
            <person name="Probst A.J."/>
            <person name="Sharrar A."/>
            <person name="Thomas B.C."/>
            <person name="Hess M."/>
            <person name="Tringe S.G."/>
            <person name="Banfield J.F."/>
        </authorList>
    </citation>
    <scope>NUCLEOTIDE SEQUENCE [LARGE SCALE GENOMIC DNA]</scope>
    <source>
        <strain evidence="5">JGI_Cruoil_03_44_89</strain>
    </source>
</reference>
<protein>
    <recommendedName>
        <fullName evidence="4">Mannosylglycerate hydrolase MGH1-like glycoside hydrolase domain-containing protein</fullName>
    </recommendedName>
</protein>
<accession>A0A235BPZ1</accession>
<dbReference type="Pfam" id="PF22422">
    <property type="entry name" value="MGH1-like_GH"/>
    <property type="match status" value="1"/>
</dbReference>
<dbReference type="GO" id="GO:0004573">
    <property type="term" value="F:Glc3Man9GlcNAc2 oligosaccharide glucosidase activity"/>
    <property type="evidence" value="ECO:0007669"/>
    <property type="project" value="InterPro"/>
</dbReference>
<keyword evidence="3" id="KW-0326">Glycosidase</keyword>
<sequence>MNGLIFITILSTPLSDLNASRDDALYSTYAADMSSSEFIIDEGYSLMWYDDNKGIGFETDTGGNLYLAFRLGGDVRFELCDMAEDVRVKRSYANMVEFVFYPYEGIRVHETFLCYSSRIALNDIWIINERDNTVDIEVYPFFEYGGDGVDDAAFVGDGFSFTHYEYPDGWTVGHNIPYEEHLRDVYIMDTIPTSFGGYNHLGSPGRKRENYCVEWGTVEHSDGTPCEHLPPLANQVVYLNSDIGQILTEDAPKWGDPDPNIPGNGYQGCELGNFDNPSPEIGDSFTVYFSCLERGEEGIGRGMITELPDVDGVRVDMVLLTDIYLSPPTGVRAIPLSDTTSWLISWDYINGLCYDVYRRARGEAGRFDLLASNICTFYYLDTILQGTTNWVYTLIAHNGDFRSGHSAEVGAVPSTDFFRDVMAGSLSNHIPYGEVRVLALEREYEIPSGGSVSLRIIRGVTAYDEGISGLLSLVRSLRNIPLGPFVTENEERYSSIPRYEFSSPDEELMYWSAFSLIHQLMLPPEGECSYNYYLFSREPTWGWGHGGQVFHESLSMLAYVFMDPLGAMNSQRVYMERQDSHSEWPDGYIPYRVGPYLNETIWYNNSYTSSAPWFSWENWEIYKVSRDTTFLQEAYNSGVEFYNFWLTERDDDGDGLCEWGGHAVLECVRDGSVVIWDRVGWPSNFECLDLNCMLVKEAKSLANMSLELGDSINYQYWILEANTRSDLINEYMWDEETNFYYHIDKDDHDFTYTSPNDLKRQEIIGFLPLWAGVAEQEQVNYLVERLTDPDKFWRNYGVPALSADDAYYNPMGYWNGPVWVEWNYLIFRGLLDYGYFEEAESLAQKVFNNVIYQLKNNHSFWELYSPDSYTAGHHRQYIWSGLVARMVIDLEEYAGVEEYVENRRDLFKVYPNPFREKTVISLECINHVVAVTWSQHSIKIYDLSGRLIRTLPITDYCSPITEVTWDGRDERGRKIPCGIYLCRLVSDEKTLTKKLILIR</sequence>
<dbReference type="Gene3D" id="2.60.40.10">
    <property type="entry name" value="Immunoglobulins"/>
    <property type="match status" value="1"/>
</dbReference>
<dbReference type="Proteomes" id="UP000215215">
    <property type="component" value="Unassembled WGS sequence"/>
</dbReference>